<keyword evidence="10 14" id="KW-0472">Membrane</keyword>
<proteinExistence type="predicted"/>
<evidence type="ECO:0000256" key="3">
    <source>
        <dbReference type="ARBA" id="ARBA00022475"/>
    </source>
</evidence>
<evidence type="ECO:0000256" key="8">
    <source>
        <dbReference type="ARBA" id="ARBA00022989"/>
    </source>
</evidence>
<evidence type="ECO:0000313" key="17">
    <source>
        <dbReference type="Proteomes" id="UP000886700"/>
    </source>
</evidence>
<evidence type="ECO:0000256" key="11">
    <source>
        <dbReference type="ARBA" id="ARBA00023157"/>
    </source>
</evidence>
<evidence type="ECO:0000256" key="12">
    <source>
        <dbReference type="ARBA" id="ARBA00023303"/>
    </source>
</evidence>
<dbReference type="InterPro" id="IPR032675">
    <property type="entry name" value="LRR_dom_sf"/>
</dbReference>
<dbReference type="FunFam" id="3.80.10.10:FF:000015">
    <property type="entry name" value="Leucine rich repeat containing 38"/>
    <property type="match status" value="1"/>
</dbReference>
<keyword evidence="5 14" id="KW-0812">Transmembrane</keyword>
<evidence type="ECO:0000256" key="14">
    <source>
        <dbReference type="SAM" id="Phobius"/>
    </source>
</evidence>
<feature type="chain" id="PRO_5010555930" evidence="15">
    <location>
        <begin position="32"/>
        <end position="341"/>
    </location>
</feature>
<protein>
    <submittedName>
        <fullName evidence="18">Leucine-rich repeat-containing protein 26</fullName>
    </submittedName>
</protein>
<dbReference type="RefSeq" id="XP_005083828.1">
    <property type="nucleotide sequence ID" value="XM_005083771.4"/>
</dbReference>
<evidence type="ECO:0000256" key="4">
    <source>
        <dbReference type="ARBA" id="ARBA00022614"/>
    </source>
</evidence>
<dbReference type="GeneID" id="101822610"/>
<dbReference type="GO" id="GO:0099104">
    <property type="term" value="F:potassium channel activator activity"/>
    <property type="evidence" value="ECO:0007669"/>
    <property type="project" value="Ensembl"/>
</dbReference>
<dbReference type="Pfam" id="PF13855">
    <property type="entry name" value="LRR_8"/>
    <property type="match status" value="2"/>
</dbReference>
<keyword evidence="8 14" id="KW-1133">Transmembrane helix</keyword>
<evidence type="ECO:0000256" key="2">
    <source>
        <dbReference type="ARBA" id="ARBA00022448"/>
    </source>
</evidence>
<organism evidence="17 18">
    <name type="scientific">Mesocricetus auratus</name>
    <name type="common">Golden hamster</name>
    <dbReference type="NCBI Taxonomy" id="10036"/>
    <lineage>
        <taxon>Eukaryota</taxon>
        <taxon>Metazoa</taxon>
        <taxon>Chordata</taxon>
        <taxon>Craniata</taxon>
        <taxon>Vertebrata</taxon>
        <taxon>Euteleostomi</taxon>
        <taxon>Mammalia</taxon>
        <taxon>Eutheria</taxon>
        <taxon>Euarchontoglires</taxon>
        <taxon>Glires</taxon>
        <taxon>Rodentia</taxon>
        <taxon>Myomorpha</taxon>
        <taxon>Muroidea</taxon>
        <taxon>Cricetidae</taxon>
        <taxon>Cricetinae</taxon>
        <taxon>Mesocricetus</taxon>
    </lineage>
</organism>
<dbReference type="PANTHER" id="PTHR46473">
    <property type="entry name" value="GH08155P"/>
    <property type="match status" value="1"/>
</dbReference>
<dbReference type="SMART" id="SM00369">
    <property type="entry name" value="LRR_TYP"/>
    <property type="match status" value="5"/>
</dbReference>
<gene>
    <name evidence="18" type="primary">Lrrc26</name>
</gene>
<evidence type="ECO:0000256" key="6">
    <source>
        <dbReference type="ARBA" id="ARBA00022729"/>
    </source>
</evidence>
<keyword evidence="3" id="KW-1003">Cell membrane</keyword>
<keyword evidence="2" id="KW-0813">Transport</keyword>
<evidence type="ECO:0000256" key="5">
    <source>
        <dbReference type="ARBA" id="ARBA00022692"/>
    </source>
</evidence>
<dbReference type="GO" id="GO:0044325">
    <property type="term" value="F:transmembrane transporter binding"/>
    <property type="evidence" value="ECO:0007669"/>
    <property type="project" value="Ensembl"/>
</dbReference>
<dbReference type="KEGG" id="maua:101822610"/>
<dbReference type="Gene3D" id="3.80.10.10">
    <property type="entry name" value="Ribonuclease Inhibitor"/>
    <property type="match status" value="1"/>
</dbReference>
<dbReference type="SMART" id="SM00082">
    <property type="entry name" value="LRRCT"/>
    <property type="match status" value="1"/>
</dbReference>
<dbReference type="GO" id="GO:0008076">
    <property type="term" value="C:voltage-gated potassium channel complex"/>
    <property type="evidence" value="ECO:0007669"/>
    <property type="project" value="Ensembl"/>
</dbReference>
<dbReference type="GO" id="GO:0005249">
    <property type="term" value="F:voltage-gated potassium channel activity"/>
    <property type="evidence" value="ECO:0007669"/>
    <property type="project" value="Ensembl"/>
</dbReference>
<dbReference type="InterPro" id="IPR001611">
    <property type="entry name" value="Leu-rich_rpt"/>
</dbReference>
<dbReference type="InterPro" id="IPR000483">
    <property type="entry name" value="Cys-rich_flank_reg_C"/>
</dbReference>
<dbReference type="SUPFAM" id="SSF52058">
    <property type="entry name" value="L domain-like"/>
    <property type="match status" value="1"/>
</dbReference>
<evidence type="ECO:0000256" key="15">
    <source>
        <dbReference type="SAM" id="SignalP"/>
    </source>
</evidence>
<evidence type="ECO:0000256" key="7">
    <source>
        <dbReference type="ARBA" id="ARBA00022737"/>
    </source>
</evidence>
<dbReference type="eggNOG" id="KOG0619">
    <property type="taxonomic scope" value="Eukaryota"/>
</dbReference>
<dbReference type="CTD" id="389816"/>
<evidence type="ECO:0000256" key="10">
    <source>
        <dbReference type="ARBA" id="ARBA00023136"/>
    </source>
</evidence>
<feature type="domain" description="LRRCT" evidence="16">
    <location>
        <begin position="206"/>
        <end position="259"/>
    </location>
</feature>
<comment type="subunit">
    <text evidence="13">Interacts with KCNMA1.</text>
</comment>
<dbReference type="InterPro" id="IPR051432">
    <property type="entry name" value="KCNMA1_auxiliary"/>
</dbReference>
<keyword evidence="4" id="KW-0433">Leucine-rich repeat</keyword>
<evidence type="ECO:0000313" key="18">
    <source>
        <dbReference type="RefSeq" id="XP_005083828.1"/>
    </source>
</evidence>
<keyword evidence="9" id="KW-0406">Ion transport</keyword>
<dbReference type="OrthoDB" id="676979at2759"/>
<keyword evidence="7" id="KW-0677">Repeat</keyword>
<keyword evidence="6 15" id="KW-0732">Signal</keyword>
<dbReference type="PANTHER" id="PTHR46473:SF2">
    <property type="entry name" value="LEUCINE-RICH REPEAT-CONTAINING PROTEIN 26"/>
    <property type="match status" value="1"/>
</dbReference>
<dbReference type="InterPro" id="IPR003591">
    <property type="entry name" value="Leu-rich_rpt_typical-subtyp"/>
</dbReference>
<evidence type="ECO:0000256" key="13">
    <source>
        <dbReference type="ARBA" id="ARBA00038736"/>
    </source>
</evidence>
<dbReference type="STRING" id="10036.ENSMAUP00000016395"/>
<keyword evidence="12" id="KW-0407">Ion channel</keyword>
<comment type="subcellular location">
    <subcellularLocation>
        <location evidence="1">Cell membrane</location>
        <topology evidence="1">Single-pass membrane protein</topology>
    </subcellularLocation>
</comment>
<evidence type="ECO:0000259" key="16">
    <source>
        <dbReference type="SMART" id="SM00082"/>
    </source>
</evidence>
<keyword evidence="11" id="KW-1015">Disulfide bond</keyword>
<dbReference type="PROSITE" id="PS51450">
    <property type="entry name" value="LRR"/>
    <property type="match status" value="1"/>
</dbReference>
<sequence length="341" mass="36345">MGGSSFSRLQQPLSLLLLLLLLLLSLRRVWTQEHVGTAPSRSPVAPGCPEACSCSLGGKANCSALELPAVPTGLSWRLSSLLLDHNRVSALPPGAFAGAGALLYLDLRENRLRLVHARAFWGLGVLQWLDLSANQLETLSPGTFAPLRALRFLSLAGNRLALLEPSILGALPLLRVLSLQDNSLSALEAGLLNSLPALDVLRLRGNPWACSCALRPLCTWLHKHPRPASETENLLCVSPRRQTLSLLTAFPDAAFRHCTQPLAARDLAVVYALGPVSFLASLAVCLALGSVLTACGARRRRRTVVRPLLRRLVDPAGPASLQVPGRPAAAATQALPQCSAL</sequence>
<feature type="signal peptide" evidence="15">
    <location>
        <begin position="1"/>
        <end position="31"/>
    </location>
</feature>
<dbReference type="Proteomes" id="UP000886700">
    <property type="component" value="Unplaced"/>
</dbReference>
<feature type="transmembrane region" description="Helical" evidence="14">
    <location>
        <begin position="268"/>
        <end position="292"/>
    </location>
</feature>
<reference evidence="18" key="1">
    <citation type="submission" date="2025-08" db="UniProtKB">
        <authorList>
            <consortium name="RefSeq"/>
        </authorList>
    </citation>
    <scope>IDENTIFICATION</scope>
    <source>
        <tissue evidence="18">Liver</tissue>
    </source>
</reference>
<name>A0A1U7R938_MESAU</name>
<evidence type="ECO:0000256" key="9">
    <source>
        <dbReference type="ARBA" id="ARBA00023065"/>
    </source>
</evidence>
<evidence type="ECO:0000256" key="1">
    <source>
        <dbReference type="ARBA" id="ARBA00004162"/>
    </source>
</evidence>
<keyword evidence="17" id="KW-1185">Reference proteome</keyword>
<accession>A0A1U7R938</accession>
<dbReference type="AlphaFoldDB" id="A0A1U7R938"/>